<reference evidence="12" key="2">
    <citation type="journal article" date="2020" name="Biotechnol. Bioeng.">
        <title>Chromosome-scale scaffolds for the Chinese hamster reference genome assembly to facilitate the study of the CHO epigenome.</title>
        <authorList>
            <person name="Hilliard W."/>
            <person name="MacDonald M."/>
            <person name="Lee K.H."/>
        </authorList>
    </citation>
    <scope>NUCLEOTIDE SEQUENCE [LARGE SCALE GENOMIC DNA]</scope>
    <source>
        <strain evidence="12">17A/GY</strain>
    </source>
</reference>
<dbReference type="InterPro" id="IPR033992">
    <property type="entry name" value="NKR-like_CTLD"/>
</dbReference>
<keyword evidence="4" id="KW-0430">Lectin</keyword>
<dbReference type="GeneID" id="100768879"/>
<comment type="subcellular location">
    <subcellularLocation>
        <location evidence="1">Cell membrane</location>
        <topology evidence="1">Single-pass type II membrane protein</topology>
    </subcellularLocation>
</comment>
<keyword evidence="5" id="KW-0735">Signal-anchor</keyword>
<sequence length="208" mass="23985">MGAVKIEEASMSMIKTDLITPEKQKEVKIGKKYNGKCLRIISIESSTKLYCCYVYAVIMALIVAVVSLKFTLSLKKRRPVIKSPRTCYTTCPRDWIGFGSKCFYFSEDMRNWTFSQTSCMELEAHLAIFNSLKELNFLKRYKGPSDHWIGLHRKSSAHPWMWADNTEYNNLVPTRGEGQCGYLSDMGISSARDYTHRKWICSKSNRCI</sequence>
<organism evidence="12 13">
    <name type="scientific">Cricetulus griseus</name>
    <name type="common">Chinese hamster</name>
    <name type="synonym">Cricetulus barabensis griseus</name>
    <dbReference type="NCBI Taxonomy" id="10029"/>
    <lineage>
        <taxon>Eukaryota</taxon>
        <taxon>Metazoa</taxon>
        <taxon>Chordata</taxon>
        <taxon>Craniata</taxon>
        <taxon>Vertebrata</taxon>
        <taxon>Euteleostomi</taxon>
        <taxon>Mammalia</taxon>
        <taxon>Eutheria</taxon>
        <taxon>Euarchontoglires</taxon>
        <taxon>Glires</taxon>
        <taxon>Rodentia</taxon>
        <taxon>Myomorpha</taxon>
        <taxon>Muroidea</taxon>
        <taxon>Cricetidae</taxon>
        <taxon>Cricetinae</taxon>
        <taxon>Cricetulus</taxon>
    </lineage>
</organism>
<dbReference type="PROSITE" id="PS50041">
    <property type="entry name" value="C_TYPE_LECTIN_2"/>
    <property type="match status" value="1"/>
</dbReference>
<dbReference type="PANTHER" id="PTHR45710:SF35">
    <property type="entry name" value="C-TYPE LECTIN DOMAIN FAMILY 2 MEMBER D"/>
    <property type="match status" value="1"/>
</dbReference>
<keyword evidence="9" id="KW-0325">Glycoprotein</keyword>
<dbReference type="PANTHER" id="PTHR45710">
    <property type="entry name" value="C-TYPE LECTIN DOMAIN-CONTAINING PROTEIN 180"/>
    <property type="match status" value="1"/>
</dbReference>
<dbReference type="GO" id="GO:0046703">
    <property type="term" value="F:natural killer cell lectin-like receptor binding"/>
    <property type="evidence" value="ECO:0007669"/>
    <property type="project" value="TreeGrafter"/>
</dbReference>
<evidence type="ECO:0000256" key="9">
    <source>
        <dbReference type="ARBA" id="ARBA00023180"/>
    </source>
</evidence>
<keyword evidence="6 10" id="KW-1133">Transmembrane helix</keyword>
<dbReference type="Pfam" id="PF00059">
    <property type="entry name" value="Lectin_C"/>
    <property type="match status" value="1"/>
</dbReference>
<evidence type="ECO:0000256" key="10">
    <source>
        <dbReference type="SAM" id="Phobius"/>
    </source>
</evidence>
<keyword evidence="7 10" id="KW-0472">Membrane</keyword>
<dbReference type="GO" id="GO:0030246">
    <property type="term" value="F:carbohydrate binding"/>
    <property type="evidence" value="ECO:0007669"/>
    <property type="project" value="UniProtKB-KW"/>
</dbReference>
<dbReference type="RefSeq" id="XP_003513665.1">
    <property type="nucleotide sequence ID" value="XM_003513617.1"/>
</dbReference>
<dbReference type="Gene3D" id="3.10.100.10">
    <property type="entry name" value="Mannose-Binding Protein A, subunit A"/>
    <property type="match status" value="1"/>
</dbReference>
<dbReference type="RefSeq" id="XP_027285766.1">
    <property type="nucleotide sequence ID" value="XM_027429965.1"/>
</dbReference>
<evidence type="ECO:0000256" key="8">
    <source>
        <dbReference type="ARBA" id="ARBA00023157"/>
    </source>
</evidence>
<evidence type="ECO:0000313" key="12">
    <source>
        <dbReference type="Proteomes" id="UP001108280"/>
    </source>
</evidence>
<feature type="transmembrane region" description="Helical" evidence="10">
    <location>
        <begin position="53"/>
        <end position="72"/>
    </location>
</feature>
<evidence type="ECO:0000259" key="11">
    <source>
        <dbReference type="PROSITE" id="PS50041"/>
    </source>
</evidence>
<evidence type="ECO:0000313" key="13">
    <source>
        <dbReference type="RefSeq" id="XP_027285766.1"/>
    </source>
</evidence>
<keyword evidence="12" id="KW-1185">Reference proteome</keyword>
<dbReference type="AlphaFoldDB" id="A0A9J7GHA8"/>
<dbReference type="FunFam" id="3.10.100.10:FF:000062">
    <property type="entry name" value="C-type lectin domain family 2 member D"/>
    <property type="match status" value="1"/>
</dbReference>
<accession>A0A9J7GHA8</accession>
<dbReference type="InterPro" id="IPR016187">
    <property type="entry name" value="CTDL_fold"/>
</dbReference>
<keyword evidence="8" id="KW-1015">Disulfide bond</keyword>
<reference evidence="13" key="3">
    <citation type="submission" date="2025-08" db="UniProtKB">
        <authorList>
            <consortium name="RefSeq"/>
        </authorList>
    </citation>
    <scope>IDENTIFICATION</scope>
    <source>
        <strain evidence="13">17A/GY</strain>
        <tissue evidence="13">Liver</tissue>
    </source>
</reference>
<evidence type="ECO:0000256" key="7">
    <source>
        <dbReference type="ARBA" id="ARBA00023136"/>
    </source>
</evidence>
<proteinExistence type="predicted"/>
<dbReference type="InterPro" id="IPR001304">
    <property type="entry name" value="C-type_lectin-like"/>
</dbReference>
<evidence type="ECO:0000256" key="1">
    <source>
        <dbReference type="ARBA" id="ARBA00004401"/>
    </source>
</evidence>
<dbReference type="SUPFAM" id="SSF56436">
    <property type="entry name" value="C-type lectin-like"/>
    <property type="match status" value="1"/>
</dbReference>
<dbReference type="SMART" id="SM00034">
    <property type="entry name" value="CLECT"/>
    <property type="match status" value="1"/>
</dbReference>
<dbReference type="Proteomes" id="UP001108280">
    <property type="component" value="Chromosome 8"/>
</dbReference>
<evidence type="ECO:0000256" key="6">
    <source>
        <dbReference type="ARBA" id="ARBA00022989"/>
    </source>
</evidence>
<dbReference type="GO" id="GO:0009897">
    <property type="term" value="C:external side of plasma membrane"/>
    <property type="evidence" value="ECO:0007669"/>
    <property type="project" value="TreeGrafter"/>
</dbReference>
<dbReference type="KEGG" id="cge:100768879"/>
<evidence type="ECO:0000256" key="5">
    <source>
        <dbReference type="ARBA" id="ARBA00022968"/>
    </source>
</evidence>
<dbReference type="OrthoDB" id="9906043at2759"/>
<evidence type="ECO:0000256" key="2">
    <source>
        <dbReference type="ARBA" id="ARBA00022475"/>
    </source>
</evidence>
<feature type="domain" description="C-type lectin" evidence="11">
    <location>
        <begin position="98"/>
        <end position="202"/>
    </location>
</feature>
<reference evidence="12" key="1">
    <citation type="journal article" date="2018" name="Biotechnol. Bioeng.">
        <title>A reference genome of the Chinese hamster based on a hybrid assembly strategy.</title>
        <authorList>
            <person name="Rupp O."/>
            <person name="MacDonald M.L."/>
            <person name="Li S."/>
            <person name="Dhiman H."/>
            <person name="Polson S."/>
            <person name="Griep S."/>
            <person name="Heffner K."/>
            <person name="Hernandez I."/>
            <person name="Brinkrolf K."/>
            <person name="Jadhav V."/>
            <person name="Samoudi M."/>
            <person name="Hao H."/>
            <person name="Kingham B."/>
            <person name="Goesmann A."/>
            <person name="Betenbaugh M.J."/>
            <person name="Lewis N.E."/>
            <person name="Borth N."/>
            <person name="Lee K.H."/>
        </authorList>
    </citation>
    <scope>NUCLEOTIDE SEQUENCE [LARGE SCALE GENOMIC DNA]</scope>
    <source>
        <strain evidence="12">17A/GY</strain>
    </source>
</reference>
<protein>
    <submittedName>
        <fullName evidence="13">C-type lectin domain family 2 member H-like</fullName>
    </submittedName>
</protein>
<keyword evidence="3 10" id="KW-0812">Transmembrane</keyword>
<evidence type="ECO:0000256" key="4">
    <source>
        <dbReference type="ARBA" id="ARBA00022734"/>
    </source>
</evidence>
<gene>
    <name evidence="13" type="primary">LOC100768879</name>
</gene>
<evidence type="ECO:0000256" key="3">
    <source>
        <dbReference type="ARBA" id="ARBA00022692"/>
    </source>
</evidence>
<dbReference type="InterPro" id="IPR050828">
    <property type="entry name" value="C-type_lectin/matrix_domain"/>
</dbReference>
<keyword evidence="2" id="KW-1003">Cell membrane</keyword>
<name>A0A9J7GHA8_CRIGR</name>
<dbReference type="CDD" id="cd03593">
    <property type="entry name" value="CLECT_NK_receptors_like"/>
    <property type="match status" value="1"/>
</dbReference>
<dbReference type="InterPro" id="IPR016186">
    <property type="entry name" value="C-type_lectin-like/link_sf"/>
</dbReference>